<organism evidence="9 10">
    <name type="scientific">Petrolisthes cinctipes</name>
    <name type="common">Flat porcelain crab</name>
    <dbReference type="NCBI Taxonomy" id="88211"/>
    <lineage>
        <taxon>Eukaryota</taxon>
        <taxon>Metazoa</taxon>
        <taxon>Ecdysozoa</taxon>
        <taxon>Arthropoda</taxon>
        <taxon>Crustacea</taxon>
        <taxon>Multicrustacea</taxon>
        <taxon>Malacostraca</taxon>
        <taxon>Eumalacostraca</taxon>
        <taxon>Eucarida</taxon>
        <taxon>Decapoda</taxon>
        <taxon>Pleocyemata</taxon>
        <taxon>Anomura</taxon>
        <taxon>Galatheoidea</taxon>
        <taxon>Porcellanidae</taxon>
        <taxon>Petrolisthes</taxon>
    </lineage>
</organism>
<evidence type="ECO:0000256" key="4">
    <source>
        <dbReference type="ARBA" id="ARBA00022722"/>
    </source>
</evidence>
<evidence type="ECO:0000259" key="8">
    <source>
        <dbReference type="Pfam" id="PF13359"/>
    </source>
</evidence>
<dbReference type="InterPro" id="IPR027806">
    <property type="entry name" value="HARBI1_dom"/>
</dbReference>
<comment type="caution">
    <text evidence="9">The sequence shown here is derived from an EMBL/GenBank/DDBJ whole genome shotgun (WGS) entry which is preliminary data.</text>
</comment>
<name>A0AAE1FQT8_PETCI</name>
<dbReference type="InterPro" id="IPR045249">
    <property type="entry name" value="HARBI1-like"/>
</dbReference>
<dbReference type="GO" id="GO:0004518">
    <property type="term" value="F:nuclease activity"/>
    <property type="evidence" value="ECO:0007669"/>
    <property type="project" value="UniProtKB-KW"/>
</dbReference>
<evidence type="ECO:0000256" key="6">
    <source>
        <dbReference type="ARBA" id="ARBA00022801"/>
    </source>
</evidence>
<evidence type="ECO:0000256" key="1">
    <source>
        <dbReference type="ARBA" id="ARBA00001968"/>
    </source>
</evidence>
<protein>
    <recommendedName>
        <fullName evidence="8">DDE Tnp4 domain-containing protein</fullName>
    </recommendedName>
</protein>
<evidence type="ECO:0000256" key="2">
    <source>
        <dbReference type="ARBA" id="ARBA00004123"/>
    </source>
</evidence>
<dbReference type="AlphaFoldDB" id="A0AAE1FQT8"/>
<keyword evidence="4" id="KW-0540">Nuclease</keyword>
<proteinExistence type="inferred from homology"/>
<keyword evidence="10" id="KW-1185">Reference proteome</keyword>
<gene>
    <name evidence="9" type="ORF">Pcinc_016612</name>
</gene>
<dbReference type="PANTHER" id="PTHR22930:SF85">
    <property type="entry name" value="GH03217P-RELATED"/>
    <property type="match status" value="1"/>
</dbReference>
<dbReference type="GO" id="GO:0046872">
    <property type="term" value="F:metal ion binding"/>
    <property type="evidence" value="ECO:0007669"/>
    <property type="project" value="UniProtKB-KW"/>
</dbReference>
<sequence length="369" mass="41250">MTSISYRGPTLFNALPRYVRDKECSSVDQFKRVLDRFLTSVPDQPKIPHYSIRALSNSIPDQLALMRADGNFMDSPPHDTLYPVPFTGEGVPHQLQLLVALRYMASGNFQITIGDCGEMSTASVSKYVKITAMAIARQASHHIHFPEPDEARSLGSQFYDIAGMPGVIGCIDGSHVKIISPGGDNAEVYRCRKGFMSLNVQGICDAHMKFINIVCSWPGSTHDARIFENSRIYTKLEGSQYSGHLLGDSGYGCSDFLMTPVLNPRTQKERNYNAAHVHTRNVIERAFGIWKRRFACLSIPLRTKLSTSKVIIMACAVLHNIAIHSRIPIEDGFEHPEEQIGEHYHEGEGEAHNVAGGPHRRQALIERWF</sequence>
<dbReference type="Proteomes" id="UP001286313">
    <property type="component" value="Unassembled WGS sequence"/>
</dbReference>
<evidence type="ECO:0000256" key="3">
    <source>
        <dbReference type="ARBA" id="ARBA00006958"/>
    </source>
</evidence>
<dbReference type="GO" id="GO:0005634">
    <property type="term" value="C:nucleus"/>
    <property type="evidence" value="ECO:0007669"/>
    <property type="project" value="UniProtKB-SubCell"/>
</dbReference>
<comment type="subcellular location">
    <subcellularLocation>
        <location evidence="2">Nucleus</location>
    </subcellularLocation>
</comment>
<evidence type="ECO:0000256" key="7">
    <source>
        <dbReference type="ARBA" id="ARBA00023242"/>
    </source>
</evidence>
<keyword evidence="5" id="KW-0479">Metal-binding</keyword>
<reference evidence="9" key="1">
    <citation type="submission" date="2023-10" db="EMBL/GenBank/DDBJ databases">
        <title>Genome assemblies of two species of porcelain crab, Petrolisthes cinctipes and Petrolisthes manimaculis (Anomura: Porcellanidae).</title>
        <authorList>
            <person name="Angst P."/>
        </authorList>
    </citation>
    <scope>NUCLEOTIDE SEQUENCE</scope>
    <source>
        <strain evidence="9">PB745_01</strain>
        <tissue evidence="9">Gill</tissue>
    </source>
</reference>
<dbReference type="PANTHER" id="PTHR22930">
    <property type="match status" value="1"/>
</dbReference>
<dbReference type="EMBL" id="JAWQEG010001523">
    <property type="protein sequence ID" value="KAK3878802.1"/>
    <property type="molecule type" value="Genomic_DNA"/>
</dbReference>
<keyword evidence="6" id="KW-0378">Hydrolase</keyword>
<comment type="cofactor">
    <cofactor evidence="1">
        <name>a divalent metal cation</name>
        <dbReference type="ChEBI" id="CHEBI:60240"/>
    </cofactor>
</comment>
<dbReference type="GO" id="GO:0016787">
    <property type="term" value="F:hydrolase activity"/>
    <property type="evidence" value="ECO:0007669"/>
    <property type="project" value="UniProtKB-KW"/>
</dbReference>
<feature type="domain" description="DDE Tnp4" evidence="8">
    <location>
        <begin position="171"/>
        <end position="320"/>
    </location>
</feature>
<evidence type="ECO:0000256" key="5">
    <source>
        <dbReference type="ARBA" id="ARBA00022723"/>
    </source>
</evidence>
<evidence type="ECO:0000313" key="9">
    <source>
        <dbReference type="EMBL" id="KAK3878802.1"/>
    </source>
</evidence>
<dbReference type="Pfam" id="PF13359">
    <property type="entry name" value="DDE_Tnp_4"/>
    <property type="match status" value="1"/>
</dbReference>
<evidence type="ECO:0000313" key="10">
    <source>
        <dbReference type="Proteomes" id="UP001286313"/>
    </source>
</evidence>
<comment type="similarity">
    <text evidence="3">Belongs to the HARBI1 family.</text>
</comment>
<keyword evidence="7" id="KW-0539">Nucleus</keyword>
<accession>A0AAE1FQT8</accession>